<feature type="compositionally biased region" description="Pro residues" evidence="1">
    <location>
        <begin position="124"/>
        <end position="136"/>
    </location>
</feature>
<sequence>MSVCAKVFFIISTLAIHTMKADNEMSPVLSIARGSPAHWTSQPPEPSDHLIQPDQTLLDPPPPPDPNPTRRTTQRPPSPSAAAALHPPQSPSISAAPHALHSDPTIRRHSRIIPFRSQSASPTAPAPVPVTPPSDPSQPFRFSARATGIRYGAAGGALSDAAISVTPPSAPPQTSRSSAQASRVRCGVAGGTVSDAASALPNAASSGPVHPLDRRLMHT</sequence>
<feature type="compositionally biased region" description="Polar residues" evidence="1">
    <location>
        <begin position="172"/>
        <end position="181"/>
    </location>
</feature>
<organism evidence="3 4">
    <name type="scientific">Paspalum notatum var. saurae</name>
    <dbReference type="NCBI Taxonomy" id="547442"/>
    <lineage>
        <taxon>Eukaryota</taxon>
        <taxon>Viridiplantae</taxon>
        <taxon>Streptophyta</taxon>
        <taxon>Embryophyta</taxon>
        <taxon>Tracheophyta</taxon>
        <taxon>Spermatophyta</taxon>
        <taxon>Magnoliopsida</taxon>
        <taxon>Liliopsida</taxon>
        <taxon>Poales</taxon>
        <taxon>Poaceae</taxon>
        <taxon>PACMAD clade</taxon>
        <taxon>Panicoideae</taxon>
        <taxon>Andropogonodae</taxon>
        <taxon>Paspaleae</taxon>
        <taxon>Paspalinae</taxon>
        <taxon>Paspalum</taxon>
    </lineage>
</organism>
<protein>
    <submittedName>
        <fullName evidence="3">Uncharacterized protein</fullName>
    </submittedName>
</protein>
<feature type="compositionally biased region" description="Low complexity" evidence="1">
    <location>
        <begin position="69"/>
        <end position="87"/>
    </location>
</feature>
<dbReference type="Proteomes" id="UP001341281">
    <property type="component" value="Chromosome 02"/>
</dbReference>
<keyword evidence="2" id="KW-0732">Signal</keyword>
<dbReference type="EMBL" id="CP144746">
    <property type="protein sequence ID" value="WVZ58604.1"/>
    <property type="molecule type" value="Genomic_DNA"/>
</dbReference>
<evidence type="ECO:0000313" key="3">
    <source>
        <dbReference type="EMBL" id="WVZ58604.1"/>
    </source>
</evidence>
<dbReference type="AlphaFoldDB" id="A0AAQ3SPV8"/>
<proteinExistence type="predicted"/>
<evidence type="ECO:0000256" key="1">
    <source>
        <dbReference type="SAM" id="MobiDB-lite"/>
    </source>
</evidence>
<feature type="region of interest" description="Disordered" evidence="1">
    <location>
        <begin position="162"/>
        <end position="183"/>
    </location>
</feature>
<feature type="region of interest" description="Disordered" evidence="1">
    <location>
        <begin position="198"/>
        <end position="219"/>
    </location>
</feature>
<feature type="non-terminal residue" evidence="3">
    <location>
        <position position="1"/>
    </location>
</feature>
<feature type="region of interest" description="Disordered" evidence="1">
    <location>
        <begin position="117"/>
        <end position="141"/>
    </location>
</feature>
<feature type="chain" id="PRO_5042951321" evidence="2">
    <location>
        <begin position="22"/>
        <end position="219"/>
    </location>
</feature>
<keyword evidence="4" id="KW-1185">Reference proteome</keyword>
<name>A0AAQ3SPV8_PASNO</name>
<feature type="signal peptide" evidence="2">
    <location>
        <begin position="1"/>
        <end position="21"/>
    </location>
</feature>
<gene>
    <name evidence="3" type="ORF">U9M48_008861</name>
</gene>
<accession>A0AAQ3SPV8</accession>
<reference evidence="3 4" key="1">
    <citation type="submission" date="2024-02" db="EMBL/GenBank/DDBJ databases">
        <title>High-quality chromosome-scale genome assembly of Pensacola bahiagrass (Paspalum notatum Flugge var. saurae).</title>
        <authorList>
            <person name="Vega J.M."/>
            <person name="Podio M."/>
            <person name="Orjuela J."/>
            <person name="Siena L.A."/>
            <person name="Pessino S.C."/>
            <person name="Combes M.C."/>
            <person name="Mariac C."/>
            <person name="Albertini E."/>
            <person name="Pupilli F."/>
            <person name="Ortiz J.P.A."/>
            <person name="Leblanc O."/>
        </authorList>
    </citation>
    <scope>NUCLEOTIDE SEQUENCE [LARGE SCALE GENOMIC DNA]</scope>
    <source>
        <strain evidence="3">R1</strain>
        <tissue evidence="3">Leaf</tissue>
    </source>
</reference>
<evidence type="ECO:0000256" key="2">
    <source>
        <dbReference type="SAM" id="SignalP"/>
    </source>
</evidence>
<evidence type="ECO:0000313" key="4">
    <source>
        <dbReference type="Proteomes" id="UP001341281"/>
    </source>
</evidence>
<feature type="region of interest" description="Disordered" evidence="1">
    <location>
        <begin position="34"/>
        <end position="103"/>
    </location>
</feature>